<protein>
    <submittedName>
        <fullName evidence="1">Uncharacterized protein</fullName>
    </submittedName>
</protein>
<reference evidence="1" key="1">
    <citation type="submission" date="2018-05" db="EMBL/GenBank/DDBJ databases">
        <authorList>
            <person name="Lanie J.A."/>
            <person name="Ng W.-L."/>
            <person name="Kazmierczak K.M."/>
            <person name="Andrzejewski T.M."/>
            <person name="Davidsen T.M."/>
            <person name="Wayne K.J."/>
            <person name="Tettelin H."/>
            <person name="Glass J.I."/>
            <person name="Rusch D."/>
            <person name="Podicherti R."/>
            <person name="Tsui H.-C.T."/>
            <person name="Winkler M.E."/>
        </authorList>
    </citation>
    <scope>NUCLEOTIDE SEQUENCE</scope>
</reference>
<accession>A0A382ETU1</accession>
<proteinExistence type="predicted"/>
<gene>
    <name evidence="1" type="ORF">METZ01_LOCUS206952</name>
</gene>
<organism evidence="1">
    <name type="scientific">marine metagenome</name>
    <dbReference type="NCBI Taxonomy" id="408172"/>
    <lineage>
        <taxon>unclassified sequences</taxon>
        <taxon>metagenomes</taxon>
        <taxon>ecological metagenomes</taxon>
    </lineage>
</organism>
<name>A0A382ETU1_9ZZZZ</name>
<dbReference type="EMBL" id="UINC01046286">
    <property type="protein sequence ID" value="SVB54098.1"/>
    <property type="molecule type" value="Genomic_DNA"/>
</dbReference>
<evidence type="ECO:0000313" key="1">
    <source>
        <dbReference type="EMBL" id="SVB54098.1"/>
    </source>
</evidence>
<dbReference type="AlphaFoldDB" id="A0A382ETU1"/>
<sequence length="53" mass="5867">MPIKGLDRNSVLILLLSRIVLGSIPSSTKMVFICPQSRSPQYFISTIDSEVSQ</sequence>